<gene>
    <name evidence="1" type="ORF">PYV00_15895</name>
</gene>
<dbReference type="EMBL" id="JARESE010000051">
    <property type="protein sequence ID" value="MDE8653184.1"/>
    <property type="molecule type" value="Genomic_DNA"/>
</dbReference>
<protein>
    <recommendedName>
        <fullName evidence="3">Polysaccharide biosynthesis protein</fullName>
    </recommendedName>
</protein>
<dbReference type="SUPFAM" id="SSF53756">
    <property type="entry name" value="UDP-Glycosyltransferase/glycogen phosphorylase"/>
    <property type="match status" value="1"/>
</dbReference>
<reference evidence="1 2" key="1">
    <citation type="submission" date="2023-03" db="EMBL/GenBank/DDBJ databases">
        <title>NovoSphingobium album sp. nov. isolated from polycyclic aromatic hydrocarbons- and heavy-metal polluted soil.</title>
        <authorList>
            <person name="Liu Z."/>
            <person name="Wang K."/>
        </authorList>
    </citation>
    <scope>NUCLEOTIDE SEQUENCE [LARGE SCALE GENOMIC DNA]</scope>
    <source>
        <strain evidence="1 2">H3SJ31-1</strain>
    </source>
</reference>
<evidence type="ECO:0008006" key="3">
    <source>
        <dbReference type="Google" id="ProtNLM"/>
    </source>
</evidence>
<sequence>MPRTFALVGTGGSSGHTLALVERAIAQRDPGARFVFIDTQPFNLRSGGRTRYDGNGEVHAFSPEACGIRRTTASQTINMLLSGGPMAYERLVQCASRLLDPRPGVVVTCHDRMYAETAVLTAARRRAIPTVLLQEGPFCAIGDQVPRALNLRLKAAMAPLINRARLLPPIAAYGMFDHAAILAASAHYAQKWRRAGASAQTISVTGVPRFDRLAHGPSARSITAGGSLRLLYLSQPFAEHGKVERAAALAALDLLAQGLNLANRQHPIEVVIRTHPRQGDGVLEELGNRLEFAVIHDCGERPIDAAIGEVHATIGHYSTGLLESLIMKRPVICLPIPGHAFAEKSEAAKQLWLEELGVCVSRTPVELSETLSALRQSSGLVTVRWEVLEEEIGIVDARASERAALALLELT</sequence>
<accession>A0ABT5WTH2</accession>
<evidence type="ECO:0000313" key="1">
    <source>
        <dbReference type="EMBL" id="MDE8653184.1"/>
    </source>
</evidence>
<proteinExistence type="predicted"/>
<dbReference type="RefSeq" id="WP_275229292.1">
    <property type="nucleotide sequence ID" value="NZ_JARESE010000051.1"/>
</dbReference>
<organism evidence="1 2">
    <name type="scientific">Novosphingobium album</name>
    <name type="common">ex Liu et al. 2023</name>
    <dbReference type="NCBI Taxonomy" id="3031130"/>
    <lineage>
        <taxon>Bacteria</taxon>
        <taxon>Pseudomonadati</taxon>
        <taxon>Pseudomonadota</taxon>
        <taxon>Alphaproteobacteria</taxon>
        <taxon>Sphingomonadales</taxon>
        <taxon>Sphingomonadaceae</taxon>
        <taxon>Novosphingobium</taxon>
    </lineage>
</organism>
<comment type="caution">
    <text evidence="1">The sequence shown here is derived from an EMBL/GenBank/DDBJ whole genome shotgun (WGS) entry which is preliminary data.</text>
</comment>
<name>A0ABT5WTH2_9SPHN</name>
<keyword evidence="2" id="KW-1185">Reference proteome</keyword>
<evidence type="ECO:0000313" key="2">
    <source>
        <dbReference type="Proteomes" id="UP001216253"/>
    </source>
</evidence>
<dbReference type="Proteomes" id="UP001216253">
    <property type="component" value="Unassembled WGS sequence"/>
</dbReference>